<name>A0A1U7M1T1_9FIRM</name>
<feature type="binding site" evidence="9 12">
    <location>
        <position position="189"/>
    </location>
    <ligand>
        <name>substrate</name>
    </ligand>
</feature>
<evidence type="ECO:0000313" key="17">
    <source>
        <dbReference type="Proteomes" id="UP000187166"/>
    </source>
</evidence>
<dbReference type="GO" id="GO:0006096">
    <property type="term" value="P:glycolytic process"/>
    <property type="evidence" value="ECO:0007669"/>
    <property type="project" value="UniProtKB-UniRule"/>
</dbReference>
<evidence type="ECO:0000256" key="3">
    <source>
        <dbReference type="ARBA" id="ARBA00004798"/>
    </source>
</evidence>
<dbReference type="Pfam" id="PF01676">
    <property type="entry name" value="Metalloenzyme"/>
    <property type="match status" value="1"/>
</dbReference>
<dbReference type="EMBL" id="MJIH01000001">
    <property type="protein sequence ID" value="OLR65631.1"/>
    <property type="molecule type" value="Genomic_DNA"/>
</dbReference>
<dbReference type="PANTHER" id="PTHR31637">
    <property type="entry name" value="2,3-BISPHOSPHOGLYCERATE-INDEPENDENT PHOSPHOGLYCERATE MUTASE"/>
    <property type="match status" value="1"/>
</dbReference>
<evidence type="ECO:0000256" key="9">
    <source>
        <dbReference type="HAMAP-Rule" id="MF_01038"/>
    </source>
</evidence>
<dbReference type="PANTHER" id="PTHR31637:SF0">
    <property type="entry name" value="2,3-BISPHOSPHOGLYCERATE-INDEPENDENT PHOSPHOGLYCERATE MUTASE"/>
    <property type="match status" value="1"/>
</dbReference>
<feature type="binding site" evidence="9 13">
    <location>
        <position position="398"/>
    </location>
    <ligand>
        <name>Mn(2+)</name>
        <dbReference type="ChEBI" id="CHEBI:29035"/>
        <label>1</label>
    </ligand>
</feature>
<feature type="binding site" evidence="9 13">
    <location>
        <position position="453"/>
    </location>
    <ligand>
        <name>Mn(2+)</name>
        <dbReference type="ChEBI" id="CHEBI:29035"/>
        <label>1</label>
    </ligand>
</feature>
<dbReference type="GO" id="GO:0030145">
    <property type="term" value="F:manganese ion binding"/>
    <property type="evidence" value="ECO:0007669"/>
    <property type="project" value="UniProtKB-UniRule"/>
</dbReference>
<protein>
    <recommendedName>
        <fullName evidence="9 10">2,3-bisphosphoglycerate-independent phosphoglycerate mutase</fullName>
        <shortName evidence="9">BPG-independent PGAM</shortName>
        <shortName evidence="9">Phosphoglyceromutase</shortName>
        <shortName evidence="9">iPGM</shortName>
        <ecNumber evidence="9 10">5.4.2.12</ecNumber>
    </recommendedName>
</protein>
<comment type="caution">
    <text evidence="16">The sequence shown here is derived from an EMBL/GenBank/DDBJ whole genome shotgun (WGS) entry which is preliminary data.</text>
</comment>
<evidence type="ECO:0000256" key="4">
    <source>
        <dbReference type="ARBA" id="ARBA00008819"/>
    </source>
</evidence>
<dbReference type="InterPro" id="IPR036646">
    <property type="entry name" value="PGAM_B_sf"/>
</dbReference>
<gene>
    <name evidence="9" type="primary">gpmI</name>
    <name evidence="16" type="ORF">BIV18_08970</name>
</gene>
<feature type="binding site" evidence="9 12">
    <location>
        <position position="183"/>
    </location>
    <ligand>
        <name>substrate</name>
    </ligand>
</feature>
<comment type="catalytic activity">
    <reaction evidence="1 9">
        <text>(2R)-2-phosphoglycerate = (2R)-3-phosphoglycerate</text>
        <dbReference type="Rhea" id="RHEA:15901"/>
        <dbReference type="ChEBI" id="CHEBI:58272"/>
        <dbReference type="ChEBI" id="CHEBI:58289"/>
        <dbReference type="EC" id="5.4.2.12"/>
    </reaction>
</comment>
<dbReference type="Proteomes" id="UP000187166">
    <property type="component" value="Unassembled WGS sequence"/>
</dbReference>
<dbReference type="SUPFAM" id="SSF53649">
    <property type="entry name" value="Alkaline phosphatase-like"/>
    <property type="match status" value="1"/>
</dbReference>
<evidence type="ECO:0000259" key="14">
    <source>
        <dbReference type="Pfam" id="PF01676"/>
    </source>
</evidence>
<evidence type="ECO:0000256" key="5">
    <source>
        <dbReference type="ARBA" id="ARBA00022723"/>
    </source>
</evidence>
<feature type="binding site" evidence="9 12">
    <location>
        <begin position="151"/>
        <end position="152"/>
    </location>
    <ligand>
        <name>substrate</name>
    </ligand>
</feature>
<dbReference type="InterPro" id="IPR017850">
    <property type="entry name" value="Alkaline_phosphatase_core_sf"/>
</dbReference>
<feature type="binding site" evidence="9 13">
    <location>
        <position position="436"/>
    </location>
    <ligand>
        <name>Mn(2+)</name>
        <dbReference type="ChEBI" id="CHEBI:29035"/>
        <label>2</label>
    </ligand>
</feature>
<feature type="binding site" evidence="9 12">
    <location>
        <position position="121"/>
    </location>
    <ligand>
        <name>substrate</name>
    </ligand>
</feature>
<comment type="similarity">
    <text evidence="4 9">Belongs to the BPG-independent phosphoglycerate mutase family.</text>
</comment>
<dbReference type="InterPro" id="IPR011258">
    <property type="entry name" value="BPG-indep_PGM_N"/>
</dbReference>
<evidence type="ECO:0000256" key="1">
    <source>
        <dbReference type="ARBA" id="ARBA00000370"/>
    </source>
</evidence>
<dbReference type="GO" id="GO:0005829">
    <property type="term" value="C:cytosol"/>
    <property type="evidence" value="ECO:0007669"/>
    <property type="project" value="TreeGrafter"/>
</dbReference>
<evidence type="ECO:0000256" key="11">
    <source>
        <dbReference type="PIRSR" id="PIRSR001492-1"/>
    </source>
</evidence>
<evidence type="ECO:0000256" key="7">
    <source>
        <dbReference type="ARBA" id="ARBA00023211"/>
    </source>
</evidence>
<keyword evidence="17" id="KW-1185">Reference proteome</keyword>
<keyword evidence="6 9" id="KW-0324">Glycolysis</keyword>
<evidence type="ECO:0000256" key="12">
    <source>
        <dbReference type="PIRSR" id="PIRSR001492-2"/>
    </source>
</evidence>
<comment type="cofactor">
    <cofactor evidence="9">
        <name>Mn(2+)</name>
        <dbReference type="ChEBI" id="CHEBI:29035"/>
    </cofactor>
    <text evidence="9">Binds 2 manganese ions per subunit.</text>
</comment>
<keyword evidence="7 9" id="KW-0464">Manganese</keyword>
<dbReference type="GO" id="GO:0006007">
    <property type="term" value="P:glucose catabolic process"/>
    <property type="evidence" value="ECO:0007669"/>
    <property type="project" value="InterPro"/>
</dbReference>
<dbReference type="AlphaFoldDB" id="A0A1U7M1T1"/>
<sequence>MKPTMLIILDGFGINESKIGNAVKLAKTPTLDELYKNSPHTEIFASEEYVGLPHGQMGNSEVGHLNIGAGRIIYQNLTKITEAIKSGEFFKNPEFKRAIDSAKKNNSKVHLIGLVSKGGVHSHFDHLKALIKLMAKEGIEKTYIHAITDGRDVSPHAALEDIKELQKEIDKIGKGKIATISGRFYAMDRDNRWERIKRYYDNLVSKVDFVDENILDYIKSSYDKDITDEFLLPAKFVKNSEIEEKDSIIIFNFRPDRVRQITRALVDDDFKGFEREKINTTLVTMTEYDKNIKNKFVAFKDEIPRDTLGEILEKNKINQLRIAETEKYAHVTFFFNGGREKPFEGEDRVLIPSPKVATYDLKPEMSANEVTDAVIAKLKEDKYGAIILNFANPDMVGHTGNLRAAIKAVETVDANLGRILRVLKEKDGVAIITADHGNCEYMIDKEGNAVTSHSTNPVPLFLFNKDAKLRSGGALCDLSPTILKIMGIEKPELMTGESLF</sequence>
<dbReference type="Gene3D" id="3.40.720.10">
    <property type="entry name" value="Alkaline Phosphatase, subunit A"/>
    <property type="match status" value="1"/>
</dbReference>
<dbReference type="SUPFAM" id="SSF64158">
    <property type="entry name" value="2,3-Bisphosphoglycerate-independent phosphoglycerate mutase, substrate-binding domain"/>
    <property type="match status" value="1"/>
</dbReference>
<evidence type="ECO:0000256" key="2">
    <source>
        <dbReference type="ARBA" id="ARBA00002315"/>
    </source>
</evidence>
<evidence type="ECO:0000259" key="15">
    <source>
        <dbReference type="Pfam" id="PF06415"/>
    </source>
</evidence>
<feature type="domain" description="Metalloenzyme" evidence="14">
    <location>
        <begin position="2"/>
        <end position="490"/>
    </location>
</feature>
<feature type="binding site" evidence="9 13">
    <location>
        <position position="60"/>
    </location>
    <ligand>
        <name>Mn(2+)</name>
        <dbReference type="ChEBI" id="CHEBI:29035"/>
        <label>2</label>
    </ligand>
</feature>
<dbReference type="InterPro" id="IPR006124">
    <property type="entry name" value="Metalloenzyme"/>
</dbReference>
<dbReference type="UniPathway" id="UPA00109">
    <property type="reaction ID" value="UER00186"/>
</dbReference>
<feature type="binding site" evidence="9 13">
    <location>
        <position position="10"/>
    </location>
    <ligand>
        <name>Mn(2+)</name>
        <dbReference type="ChEBI" id="CHEBI:29035"/>
        <label>2</label>
    </ligand>
</feature>
<comment type="pathway">
    <text evidence="3 9">Carbohydrate degradation; glycolysis; pyruvate from D-glyceraldehyde 3-phosphate: step 3/5.</text>
</comment>
<dbReference type="STRING" id="1465756.BIV18_08970"/>
<organism evidence="16 17">
    <name type="scientific">Peptoniphilus porci</name>
    <dbReference type="NCBI Taxonomy" id="2652280"/>
    <lineage>
        <taxon>Bacteria</taxon>
        <taxon>Bacillati</taxon>
        <taxon>Bacillota</taxon>
        <taxon>Tissierellia</taxon>
        <taxon>Tissierellales</taxon>
        <taxon>Peptoniphilaceae</taxon>
        <taxon>Peptoniphilus</taxon>
    </lineage>
</organism>
<feature type="binding site" evidence="9 12">
    <location>
        <position position="327"/>
    </location>
    <ligand>
        <name>substrate</name>
    </ligand>
</feature>
<feature type="binding site" evidence="9 13">
    <location>
        <position position="394"/>
    </location>
    <ligand>
        <name>Mn(2+)</name>
        <dbReference type="ChEBI" id="CHEBI:29035"/>
        <label>1</label>
    </ligand>
</feature>
<feature type="binding site" evidence="9 13">
    <location>
        <position position="435"/>
    </location>
    <ligand>
        <name>Mn(2+)</name>
        <dbReference type="ChEBI" id="CHEBI:29035"/>
        <label>2</label>
    </ligand>
</feature>
<proteinExistence type="inferred from homology"/>
<dbReference type="GO" id="GO:0004619">
    <property type="term" value="F:phosphoglycerate mutase activity"/>
    <property type="evidence" value="ECO:0007669"/>
    <property type="project" value="UniProtKB-UniRule"/>
</dbReference>
<dbReference type="FunFam" id="3.40.1450.10:FF:000002">
    <property type="entry name" value="2,3-bisphosphoglycerate-independent phosphoglycerate mutase"/>
    <property type="match status" value="1"/>
</dbReference>
<dbReference type="EC" id="5.4.2.12" evidence="9 10"/>
<evidence type="ECO:0000256" key="6">
    <source>
        <dbReference type="ARBA" id="ARBA00023152"/>
    </source>
</evidence>
<dbReference type="NCBIfam" id="TIGR01307">
    <property type="entry name" value="pgm_bpd_ind"/>
    <property type="match status" value="1"/>
</dbReference>
<feature type="active site" description="Phosphoserine intermediate" evidence="9 11">
    <location>
        <position position="60"/>
    </location>
</feature>
<comment type="function">
    <text evidence="2 9">Catalyzes the interconversion of 2-phosphoglycerate and 3-phosphoglycerate.</text>
</comment>
<dbReference type="Gene3D" id="3.40.1450.10">
    <property type="entry name" value="BPG-independent phosphoglycerate mutase, domain B"/>
    <property type="match status" value="1"/>
</dbReference>
<feature type="binding site" evidence="9 12">
    <location>
        <begin position="254"/>
        <end position="257"/>
    </location>
    <ligand>
        <name>substrate</name>
    </ligand>
</feature>
<evidence type="ECO:0000256" key="10">
    <source>
        <dbReference type="NCBIfam" id="TIGR01307"/>
    </source>
</evidence>
<dbReference type="HAMAP" id="MF_01038">
    <property type="entry name" value="GpmI"/>
    <property type="match status" value="1"/>
</dbReference>
<dbReference type="CDD" id="cd16010">
    <property type="entry name" value="iPGM"/>
    <property type="match status" value="1"/>
</dbReference>
<keyword evidence="5 9" id="KW-0479">Metal-binding</keyword>
<dbReference type="Pfam" id="PF06415">
    <property type="entry name" value="iPGM_N"/>
    <property type="match status" value="1"/>
</dbReference>
<evidence type="ECO:0000256" key="8">
    <source>
        <dbReference type="ARBA" id="ARBA00023235"/>
    </source>
</evidence>
<evidence type="ECO:0000313" key="16">
    <source>
        <dbReference type="EMBL" id="OLR65631.1"/>
    </source>
</evidence>
<reference evidence="16 17" key="1">
    <citation type="journal article" date="2016" name="Appl. Environ. Microbiol.">
        <title>Function and Phylogeny of Bacterial Butyryl Coenzyme A:Acetate Transferases and Their Diversity in the Proximal Colon of Swine.</title>
        <authorList>
            <person name="Trachsel J."/>
            <person name="Bayles D.O."/>
            <person name="Looft T."/>
            <person name="Levine U.Y."/>
            <person name="Allen H.K."/>
        </authorList>
    </citation>
    <scope>NUCLEOTIDE SEQUENCE [LARGE SCALE GENOMIC DNA]</scope>
    <source>
        <strain evidence="16 17">35-6-1</strain>
    </source>
</reference>
<evidence type="ECO:0000256" key="13">
    <source>
        <dbReference type="PIRSR" id="PIRSR001492-3"/>
    </source>
</evidence>
<feature type="domain" description="BPG-independent PGAM N-terminal" evidence="15">
    <location>
        <begin position="80"/>
        <end position="290"/>
    </location>
</feature>
<accession>A0A1U7M1T1</accession>
<dbReference type="InterPro" id="IPR005995">
    <property type="entry name" value="Pgm_bpd_ind"/>
</dbReference>
<dbReference type="eggNOG" id="COG0696">
    <property type="taxonomic scope" value="Bacteria"/>
</dbReference>
<dbReference type="PIRSF" id="PIRSF001492">
    <property type="entry name" value="IPGAM"/>
    <property type="match status" value="1"/>
</dbReference>
<comment type="subunit">
    <text evidence="9">Monomer.</text>
</comment>
<keyword evidence="8 9" id="KW-0413">Isomerase</keyword>